<dbReference type="SMART" id="SM00327">
    <property type="entry name" value="VWA"/>
    <property type="match status" value="1"/>
</dbReference>
<dbReference type="OrthoDB" id="6132182at2759"/>
<accession>A0A2R5GGB6</accession>
<dbReference type="InterPro" id="IPR003609">
    <property type="entry name" value="Pan_app"/>
</dbReference>
<dbReference type="Gene3D" id="3.50.4.10">
    <property type="entry name" value="Hepatocyte Growth Factor"/>
    <property type="match status" value="1"/>
</dbReference>
<dbReference type="SMART" id="SM00223">
    <property type="entry name" value="APPLE"/>
    <property type="match status" value="1"/>
</dbReference>
<feature type="signal peptide" evidence="3">
    <location>
        <begin position="1"/>
        <end position="20"/>
    </location>
</feature>
<evidence type="ECO:0000313" key="7">
    <source>
        <dbReference type="Proteomes" id="UP000241890"/>
    </source>
</evidence>
<dbReference type="InterPro" id="IPR036465">
    <property type="entry name" value="vWFA_dom_sf"/>
</dbReference>
<dbReference type="InParanoid" id="A0A2R5GGB6"/>
<keyword evidence="7" id="KW-1185">Reference proteome</keyword>
<name>A0A2R5GGB6_9STRA</name>
<dbReference type="Gene3D" id="3.40.50.410">
    <property type="entry name" value="von Willebrand factor, type A domain"/>
    <property type="match status" value="1"/>
</dbReference>
<dbReference type="AlphaFoldDB" id="A0A2R5GGB6"/>
<dbReference type="InterPro" id="IPR000177">
    <property type="entry name" value="Apple"/>
</dbReference>
<comment type="caution">
    <text evidence="6">The sequence shown here is derived from an EMBL/GenBank/DDBJ whole genome shotgun (WGS) entry which is preliminary data.</text>
</comment>
<keyword evidence="1" id="KW-0677">Repeat</keyword>
<dbReference type="GO" id="GO:0006508">
    <property type="term" value="P:proteolysis"/>
    <property type="evidence" value="ECO:0007669"/>
    <property type="project" value="InterPro"/>
</dbReference>
<reference evidence="6 7" key="1">
    <citation type="submission" date="2017-12" db="EMBL/GenBank/DDBJ databases">
        <title>Sequencing, de novo assembly and annotation of complete genome of a new Thraustochytrid species, strain FCC1311.</title>
        <authorList>
            <person name="Sedici K."/>
            <person name="Godart F."/>
            <person name="Aiese Cigliano R."/>
            <person name="Sanseverino W."/>
            <person name="Barakat M."/>
            <person name="Ortet P."/>
            <person name="Marechal E."/>
            <person name="Cagnac O."/>
            <person name="Amato A."/>
        </authorList>
    </citation>
    <scope>NUCLEOTIDE SEQUENCE [LARGE SCALE GENOMIC DNA]</scope>
</reference>
<organism evidence="6 7">
    <name type="scientific">Hondaea fermentalgiana</name>
    <dbReference type="NCBI Taxonomy" id="2315210"/>
    <lineage>
        <taxon>Eukaryota</taxon>
        <taxon>Sar</taxon>
        <taxon>Stramenopiles</taxon>
        <taxon>Bigyra</taxon>
        <taxon>Labyrinthulomycetes</taxon>
        <taxon>Thraustochytrida</taxon>
        <taxon>Thraustochytriidae</taxon>
        <taxon>Hondaea</taxon>
    </lineage>
</organism>
<feature type="chain" id="PRO_5015350345" evidence="3">
    <location>
        <begin position="21"/>
        <end position="343"/>
    </location>
</feature>
<evidence type="ECO:0000256" key="1">
    <source>
        <dbReference type="ARBA" id="ARBA00022737"/>
    </source>
</evidence>
<evidence type="ECO:0000259" key="5">
    <source>
        <dbReference type="PROSITE" id="PS50948"/>
    </source>
</evidence>
<evidence type="ECO:0000313" key="6">
    <source>
        <dbReference type="EMBL" id="GBG29635.1"/>
    </source>
</evidence>
<evidence type="ECO:0000256" key="3">
    <source>
        <dbReference type="SAM" id="SignalP"/>
    </source>
</evidence>
<dbReference type="SUPFAM" id="SSF57414">
    <property type="entry name" value="Hairpin loop containing domain-like"/>
    <property type="match status" value="1"/>
</dbReference>
<keyword evidence="6" id="KW-0176">Collagen</keyword>
<sequence length="343" mass="36719">MRAYAAFTLASAALLGVVAAETAEEEEVILDISSPECVEDAVVYDGSIVEAFELDDLATVDECYSLCIAVENCTAWSFFDASSANKTCELFDSVDDMYADADYVSGPRECSNMTYTDAPTAAPTSSPTLSPAMVCGGSPSDVVFLVDTSTMMSVANINEVKDFIAEMAAAFYIGTGEDQSRIAIVTYAADAEVLWDFTAPEASNVTLLLEALESDLYRSSQRSRGLGGGVALVNELLSNTPVREGASRTVVALASTNPNTGNSCSSYGYSRSPRVCVRNAADDLVRGPDDELGTDDDVFLVDIRFRSSVYNNLYNNNENYQMTVSASRLTSRTDDVLAEVCSL</sequence>
<dbReference type="EMBL" id="BEYU01000062">
    <property type="protein sequence ID" value="GBG29635.1"/>
    <property type="molecule type" value="Genomic_DNA"/>
</dbReference>
<dbReference type="GO" id="GO:0005576">
    <property type="term" value="C:extracellular region"/>
    <property type="evidence" value="ECO:0007669"/>
    <property type="project" value="InterPro"/>
</dbReference>
<dbReference type="PROSITE" id="PS50234">
    <property type="entry name" value="VWFA"/>
    <property type="match status" value="1"/>
</dbReference>
<dbReference type="Pfam" id="PF00092">
    <property type="entry name" value="VWA"/>
    <property type="match status" value="1"/>
</dbReference>
<keyword evidence="3" id="KW-0732">Signal</keyword>
<evidence type="ECO:0000259" key="4">
    <source>
        <dbReference type="PROSITE" id="PS50234"/>
    </source>
</evidence>
<dbReference type="SUPFAM" id="SSF53300">
    <property type="entry name" value="vWA-like"/>
    <property type="match status" value="1"/>
</dbReference>
<proteinExistence type="predicted"/>
<dbReference type="InterPro" id="IPR002035">
    <property type="entry name" value="VWF_A"/>
</dbReference>
<dbReference type="PROSITE" id="PS50948">
    <property type="entry name" value="PAN"/>
    <property type="match status" value="1"/>
</dbReference>
<dbReference type="Proteomes" id="UP000241890">
    <property type="component" value="Unassembled WGS sequence"/>
</dbReference>
<keyword evidence="2" id="KW-1015">Disulfide bond</keyword>
<gene>
    <name evidence="6" type="ORF">FCC1311_058562</name>
</gene>
<feature type="domain" description="VWFA" evidence="4">
    <location>
        <begin position="141"/>
        <end position="340"/>
    </location>
</feature>
<feature type="domain" description="Apple" evidence="5">
    <location>
        <begin position="37"/>
        <end position="110"/>
    </location>
</feature>
<evidence type="ECO:0000256" key="2">
    <source>
        <dbReference type="ARBA" id="ARBA00023157"/>
    </source>
</evidence>
<protein>
    <submittedName>
        <fullName evidence="6">Collagen alpha-1XX chain</fullName>
    </submittedName>
</protein>